<evidence type="ECO:0000256" key="1">
    <source>
        <dbReference type="SAM" id="MobiDB-lite"/>
    </source>
</evidence>
<name>A0A378YLQ2_9NOCA</name>
<feature type="compositionally biased region" description="Low complexity" evidence="1">
    <location>
        <begin position="528"/>
        <end position="541"/>
    </location>
</feature>
<reference evidence="2 3" key="1">
    <citation type="submission" date="2018-06" db="EMBL/GenBank/DDBJ databases">
        <authorList>
            <consortium name="Pathogen Informatics"/>
            <person name="Doyle S."/>
        </authorList>
    </citation>
    <scope>NUCLEOTIDE SEQUENCE [LARGE SCALE GENOMIC DNA]</scope>
    <source>
        <strain evidence="2 3">NCTC1934</strain>
    </source>
</reference>
<feature type="compositionally biased region" description="Basic and acidic residues" evidence="1">
    <location>
        <begin position="559"/>
        <end position="569"/>
    </location>
</feature>
<dbReference type="OrthoDB" id="4551876at2"/>
<feature type="region of interest" description="Disordered" evidence="1">
    <location>
        <begin position="528"/>
        <end position="584"/>
    </location>
</feature>
<keyword evidence="3" id="KW-1185">Reference proteome</keyword>
<dbReference type="EMBL" id="UGRY01000002">
    <property type="protein sequence ID" value="SUA77738.1"/>
    <property type="molecule type" value="Genomic_DNA"/>
</dbReference>
<dbReference type="RefSeq" id="WP_039810897.1">
    <property type="nucleotide sequence ID" value="NZ_UGRY01000002.1"/>
</dbReference>
<protein>
    <submittedName>
        <fullName evidence="2">Uncharacterized protein</fullName>
    </submittedName>
</protein>
<sequence length="584" mass="59901">MSEIHNPTDPWPVLRERAQTGQLEFEPDVAYEAAELASEVIGELLALRLVAEQVETDLPLSNLSSGSALGSRFAMKGSDLHRLLGRHINILEDMVDTFIAAGRSYAAAEGENADIFDNLSAPQRPAELSSRPPETTPIVGAHDGRYVMPEAGTAHGIMPPTERLGAHDSFDTPVFEVESAAGKTYGYLYELGNSIAVSSSAQRTADWSGIWAWMAGQLRETYTDFVNRMGSVTAENWRGAGGDAATTSVHTYAQNMSALWDSMYLVGDNLAYTSGWLEATRVSMPQQPSNPAGDIGDIDSGGDILAGQVATDPTPQYRRNMRDTYIIGLPWSMERLPVLPEPQVSLPGIDPPAQSGGSGGTGAGGAGGAAPAAAGVGAAIPGSVSTGQPVVPMSTPTPRYPDARGLRPGVQGQSATAPHGVTEAATAPRGADTSSQLADSALRSAQQALTAGQSALSGIPGPGRVDPSPISARPTDAAVKGPSGSSTGGRAGGGGGGASPVRDPAQSARLFPRATPPADIPAASTRAATPMAGIPGTPGAAGAHGGTANKDGSAHKRPVHLEGAHHLEEGLGAPLIVSRPVLDE</sequence>
<gene>
    <name evidence="2" type="ORF">NCTC1934_03159</name>
</gene>
<feature type="compositionally biased region" description="Gly residues" evidence="1">
    <location>
        <begin position="356"/>
        <end position="368"/>
    </location>
</feature>
<proteinExistence type="predicted"/>
<feature type="region of interest" description="Disordered" evidence="1">
    <location>
        <begin position="384"/>
        <end position="504"/>
    </location>
</feature>
<accession>A0A378YLQ2</accession>
<evidence type="ECO:0000313" key="2">
    <source>
        <dbReference type="EMBL" id="SUA77738.1"/>
    </source>
</evidence>
<dbReference type="Proteomes" id="UP000255467">
    <property type="component" value="Unassembled WGS sequence"/>
</dbReference>
<feature type="region of interest" description="Disordered" evidence="1">
    <location>
        <begin position="342"/>
        <end position="371"/>
    </location>
</feature>
<feature type="compositionally biased region" description="Gly residues" evidence="1">
    <location>
        <begin position="486"/>
        <end position="498"/>
    </location>
</feature>
<dbReference type="AlphaFoldDB" id="A0A378YLQ2"/>
<organism evidence="2 3">
    <name type="scientific">Nocardia otitidiscaviarum</name>
    <dbReference type="NCBI Taxonomy" id="1823"/>
    <lineage>
        <taxon>Bacteria</taxon>
        <taxon>Bacillati</taxon>
        <taxon>Actinomycetota</taxon>
        <taxon>Actinomycetes</taxon>
        <taxon>Mycobacteriales</taxon>
        <taxon>Nocardiaceae</taxon>
        <taxon>Nocardia</taxon>
    </lineage>
</organism>
<evidence type="ECO:0000313" key="3">
    <source>
        <dbReference type="Proteomes" id="UP000255467"/>
    </source>
</evidence>
<feature type="compositionally biased region" description="Polar residues" evidence="1">
    <location>
        <begin position="432"/>
        <end position="456"/>
    </location>
</feature>